<gene>
    <name evidence="2" type="ORF">GCM10011380_20130</name>
</gene>
<dbReference type="Pfam" id="PF00582">
    <property type="entry name" value="Usp"/>
    <property type="match status" value="1"/>
</dbReference>
<dbReference type="AlphaFoldDB" id="A0A916WSJ5"/>
<accession>A0A916WSJ5</accession>
<evidence type="ECO:0000313" key="2">
    <source>
        <dbReference type="EMBL" id="GGB30630.1"/>
    </source>
</evidence>
<dbReference type="RefSeq" id="WP_229664494.1">
    <property type="nucleotide sequence ID" value="NZ_BMIH01000002.1"/>
</dbReference>
<reference evidence="2" key="1">
    <citation type="journal article" date="2014" name="Int. J. Syst. Evol. Microbiol.">
        <title>Complete genome sequence of Corynebacterium casei LMG S-19264T (=DSM 44701T), isolated from a smear-ripened cheese.</title>
        <authorList>
            <consortium name="US DOE Joint Genome Institute (JGI-PGF)"/>
            <person name="Walter F."/>
            <person name="Albersmeier A."/>
            <person name="Kalinowski J."/>
            <person name="Ruckert C."/>
        </authorList>
    </citation>
    <scope>NUCLEOTIDE SEQUENCE</scope>
    <source>
        <strain evidence="2">CGMCC 1.15330</strain>
    </source>
</reference>
<dbReference type="SUPFAM" id="SSF52402">
    <property type="entry name" value="Adenine nucleotide alpha hydrolases-like"/>
    <property type="match status" value="2"/>
</dbReference>
<name>A0A916WSJ5_9SPHN</name>
<sequence length="272" mass="28888">MKLLAVIVGADSAPACLDAAVLAAKALGDASIEALNVVVDPDRIHASSDEEIQFQRMRERDEGTAQERADAAHAAFVAWNAGAGEDTPRVFWRSVVGTEEAVVTSEAANVDALIVVAREQSMDSGDAIHAALFSTDKPVLIVPPHWQPGAVTAFSHMAVGLSDSDTARHAIREAAPWLRVASRVTAIRIGEDGDPALKLEALLDELCVTHELHVVPRQGDNLGAQLVAEAKAVGADLLVTGAYRHNQLVEWFMGGTTRHLLAAAEIPLLMAH</sequence>
<keyword evidence="3" id="KW-1185">Reference proteome</keyword>
<dbReference type="EMBL" id="BMIH01000002">
    <property type="protein sequence ID" value="GGB30630.1"/>
    <property type="molecule type" value="Genomic_DNA"/>
</dbReference>
<evidence type="ECO:0000313" key="3">
    <source>
        <dbReference type="Proteomes" id="UP000623067"/>
    </source>
</evidence>
<proteinExistence type="predicted"/>
<protein>
    <recommendedName>
        <fullName evidence="1">UspA domain-containing protein</fullName>
    </recommendedName>
</protein>
<comment type="caution">
    <text evidence="2">The sequence shown here is derived from an EMBL/GenBank/DDBJ whole genome shotgun (WGS) entry which is preliminary data.</text>
</comment>
<feature type="domain" description="UspA" evidence="1">
    <location>
        <begin position="223"/>
        <end position="271"/>
    </location>
</feature>
<dbReference type="Gene3D" id="3.40.50.12370">
    <property type="match status" value="1"/>
</dbReference>
<dbReference type="CDD" id="cd00293">
    <property type="entry name" value="USP-like"/>
    <property type="match status" value="1"/>
</dbReference>
<dbReference type="Proteomes" id="UP000623067">
    <property type="component" value="Unassembled WGS sequence"/>
</dbReference>
<organism evidence="2 3">
    <name type="scientific">Sphingomonas metalli</name>
    <dbReference type="NCBI Taxonomy" id="1779358"/>
    <lineage>
        <taxon>Bacteria</taxon>
        <taxon>Pseudomonadati</taxon>
        <taxon>Pseudomonadota</taxon>
        <taxon>Alphaproteobacteria</taxon>
        <taxon>Sphingomonadales</taxon>
        <taxon>Sphingomonadaceae</taxon>
        <taxon>Sphingomonas</taxon>
    </lineage>
</organism>
<reference evidence="2" key="2">
    <citation type="submission" date="2020-09" db="EMBL/GenBank/DDBJ databases">
        <authorList>
            <person name="Sun Q."/>
            <person name="Zhou Y."/>
        </authorList>
    </citation>
    <scope>NUCLEOTIDE SEQUENCE</scope>
    <source>
        <strain evidence="2">CGMCC 1.15330</strain>
    </source>
</reference>
<dbReference type="InterPro" id="IPR006016">
    <property type="entry name" value="UspA"/>
</dbReference>
<evidence type="ECO:0000259" key="1">
    <source>
        <dbReference type="Pfam" id="PF00582"/>
    </source>
</evidence>